<evidence type="ECO:0000313" key="3">
    <source>
        <dbReference type="Proteomes" id="UP001331761"/>
    </source>
</evidence>
<sequence>MCTVLEIAEETVPKTKQLPSLTLFIMVNLLLITAAISLVVMGSKSCDIASAVKLTELSRKVFKCDFNRFRYIPTFGMTLCARFRTICLIVFPILTFLNLLVLLLNM</sequence>
<keyword evidence="1" id="KW-0812">Transmembrane</keyword>
<protein>
    <submittedName>
        <fullName evidence="2">Uncharacterized protein</fullName>
    </submittedName>
</protein>
<dbReference type="AlphaFoldDB" id="A0AAN8G4L4"/>
<evidence type="ECO:0000313" key="2">
    <source>
        <dbReference type="EMBL" id="KAK5986060.1"/>
    </source>
</evidence>
<gene>
    <name evidence="2" type="ORF">GCK32_011901</name>
</gene>
<feature type="transmembrane region" description="Helical" evidence="1">
    <location>
        <begin position="20"/>
        <end position="40"/>
    </location>
</feature>
<feature type="transmembrane region" description="Helical" evidence="1">
    <location>
        <begin position="85"/>
        <end position="104"/>
    </location>
</feature>
<keyword evidence="1" id="KW-0472">Membrane</keyword>
<proteinExistence type="predicted"/>
<dbReference type="Proteomes" id="UP001331761">
    <property type="component" value="Unassembled WGS sequence"/>
</dbReference>
<comment type="caution">
    <text evidence="2">The sequence shown here is derived from an EMBL/GenBank/DDBJ whole genome shotgun (WGS) entry which is preliminary data.</text>
</comment>
<name>A0AAN8G4L4_TRICO</name>
<keyword evidence="1" id="KW-1133">Transmembrane helix</keyword>
<evidence type="ECO:0000256" key="1">
    <source>
        <dbReference type="SAM" id="Phobius"/>
    </source>
</evidence>
<accession>A0AAN8G4L4</accession>
<organism evidence="2 3">
    <name type="scientific">Trichostrongylus colubriformis</name>
    <name type="common">Black scour worm</name>
    <dbReference type="NCBI Taxonomy" id="6319"/>
    <lineage>
        <taxon>Eukaryota</taxon>
        <taxon>Metazoa</taxon>
        <taxon>Ecdysozoa</taxon>
        <taxon>Nematoda</taxon>
        <taxon>Chromadorea</taxon>
        <taxon>Rhabditida</taxon>
        <taxon>Rhabditina</taxon>
        <taxon>Rhabditomorpha</taxon>
        <taxon>Strongyloidea</taxon>
        <taxon>Trichostrongylidae</taxon>
        <taxon>Trichostrongylus</taxon>
    </lineage>
</organism>
<dbReference type="EMBL" id="WIXE01001043">
    <property type="protein sequence ID" value="KAK5986060.1"/>
    <property type="molecule type" value="Genomic_DNA"/>
</dbReference>
<reference evidence="2 3" key="1">
    <citation type="submission" date="2019-10" db="EMBL/GenBank/DDBJ databases">
        <title>Assembly and Annotation for the nematode Trichostrongylus colubriformis.</title>
        <authorList>
            <person name="Martin J."/>
        </authorList>
    </citation>
    <scope>NUCLEOTIDE SEQUENCE [LARGE SCALE GENOMIC DNA]</scope>
    <source>
        <strain evidence="2">G859</strain>
        <tissue evidence="2">Whole worm</tissue>
    </source>
</reference>
<keyword evidence="3" id="KW-1185">Reference proteome</keyword>